<accession>A0ACB8VMB6</accession>
<proteinExistence type="predicted"/>
<evidence type="ECO:0000313" key="1">
    <source>
        <dbReference type="EMBL" id="KAI3356817.1"/>
    </source>
</evidence>
<dbReference type="Proteomes" id="UP000831701">
    <property type="component" value="Chromosome 19"/>
</dbReference>
<sequence>MPSTVLKRNIISMENIKGSKGVYRPIRVMFNTPIYEWAVQTCSPRLASLAYGELPSGSSGPQPVRPSKTFATELRKVFGEPRLDPDVTGGKLNISQGNRTIQDYAIDSPGSPLTAPRPA</sequence>
<keyword evidence="2" id="KW-1185">Reference proteome</keyword>
<name>A0ACB8VMB6_9TELE</name>
<gene>
    <name evidence="1" type="ORF">L3Q82_003478</name>
</gene>
<evidence type="ECO:0000313" key="2">
    <source>
        <dbReference type="Proteomes" id="UP000831701"/>
    </source>
</evidence>
<reference evidence="1" key="1">
    <citation type="submission" date="2022-04" db="EMBL/GenBank/DDBJ databases">
        <title>Jade perch genome.</title>
        <authorList>
            <person name="Chao B."/>
        </authorList>
    </citation>
    <scope>NUCLEOTIDE SEQUENCE</scope>
    <source>
        <strain evidence="1">CB-2022</strain>
    </source>
</reference>
<comment type="caution">
    <text evidence="1">The sequence shown here is derived from an EMBL/GenBank/DDBJ whole genome shotgun (WGS) entry which is preliminary data.</text>
</comment>
<organism evidence="1 2">
    <name type="scientific">Scortum barcoo</name>
    <name type="common">barcoo grunter</name>
    <dbReference type="NCBI Taxonomy" id="214431"/>
    <lineage>
        <taxon>Eukaryota</taxon>
        <taxon>Metazoa</taxon>
        <taxon>Chordata</taxon>
        <taxon>Craniata</taxon>
        <taxon>Vertebrata</taxon>
        <taxon>Euteleostomi</taxon>
        <taxon>Actinopterygii</taxon>
        <taxon>Neopterygii</taxon>
        <taxon>Teleostei</taxon>
        <taxon>Neoteleostei</taxon>
        <taxon>Acanthomorphata</taxon>
        <taxon>Eupercaria</taxon>
        <taxon>Centrarchiformes</taxon>
        <taxon>Terapontoidei</taxon>
        <taxon>Terapontidae</taxon>
        <taxon>Scortum</taxon>
    </lineage>
</organism>
<protein>
    <submittedName>
        <fullName evidence="1">Uncharacterized protein</fullName>
    </submittedName>
</protein>
<dbReference type="EMBL" id="CM041549">
    <property type="protein sequence ID" value="KAI3356817.1"/>
    <property type="molecule type" value="Genomic_DNA"/>
</dbReference>